<evidence type="ECO:0000256" key="1">
    <source>
        <dbReference type="ARBA" id="ARBA00006336"/>
    </source>
</evidence>
<dbReference type="SUPFAM" id="SSF52499">
    <property type="entry name" value="Isochorismatase-like hydrolases"/>
    <property type="match status" value="1"/>
</dbReference>
<dbReference type="PANTHER" id="PTHR43540">
    <property type="entry name" value="PEROXYUREIDOACRYLATE/UREIDOACRYLATE AMIDOHYDROLASE-RELATED"/>
    <property type="match status" value="1"/>
</dbReference>
<evidence type="ECO:0000313" key="5">
    <source>
        <dbReference type="Proteomes" id="UP000028542"/>
    </source>
</evidence>
<dbReference type="STRING" id="318464.IO99_05955"/>
<comment type="caution">
    <text evidence="4">The sequence shown here is derived from an EMBL/GenBank/DDBJ whole genome shotgun (WGS) entry which is preliminary data.</text>
</comment>
<protein>
    <recommendedName>
        <fullName evidence="3">Isochorismatase-like domain-containing protein</fullName>
    </recommendedName>
</protein>
<accession>A0A084JEH6</accession>
<dbReference type="PANTHER" id="PTHR43540:SF1">
    <property type="entry name" value="ISOCHORISMATASE HYDROLASE"/>
    <property type="match status" value="1"/>
</dbReference>
<reference evidence="4 5" key="1">
    <citation type="submission" date="2014-07" db="EMBL/GenBank/DDBJ databases">
        <title>Draft genome of Clostridium sulfidigenes 113A isolated from sediments associated with methane hydrate from Krishna Godavari basin.</title>
        <authorList>
            <person name="Honkalas V.S."/>
            <person name="Dabir A.P."/>
            <person name="Arora P."/>
            <person name="Dhakephalkar P.K."/>
        </authorList>
    </citation>
    <scope>NUCLEOTIDE SEQUENCE [LARGE SCALE GENOMIC DNA]</scope>
    <source>
        <strain evidence="4 5">113A</strain>
    </source>
</reference>
<dbReference type="AlphaFoldDB" id="A0A084JEH6"/>
<gene>
    <name evidence="4" type="ORF">IO99_05955</name>
</gene>
<dbReference type="Gene3D" id="3.40.50.850">
    <property type="entry name" value="Isochorismatase-like"/>
    <property type="match status" value="1"/>
</dbReference>
<comment type="similarity">
    <text evidence="1">Belongs to the isochorismatase family.</text>
</comment>
<dbReference type="InterPro" id="IPR050272">
    <property type="entry name" value="Isochorismatase-like_hydrls"/>
</dbReference>
<dbReference type="Proteomes" id="UP000028542">
    <property type="component" value="Unassembled WGS sequence"/>
</dbReference>
<name>A0A084JEH6_9CLOT</name>
<dbReference type="RefSeq" id="WP_035131278.1">
    <property type="nucleotide sequence ID" value="NZ_JPMD01000013.1"/>
</dbReference>
<sequence length="166" mass="18868">MKAAFLIIDMQKGCYDFCKCQREFDDAVEYINEAARMFREKGLPVVKVLDIEVGEGPGSEKFEFVDSIIPSANDIVIHKEYNNAFFKTELHDKLQELGVEFVVISGFAAEYCVLFSYNGAKEMGYGTSLLQNGIAGVEYEEVKKMQLLRPVISLEALEYFFKVKKT</sequence>
<evidence type="ECO:0000259" key="3">
    <source>
        <dbReference type="Pfam" id="PF00857"/>
    </source>
</evidence>
<evidence type="ECO:0000256" key="2">
    <source>
        <dbReference type="ARBA" id="ARBA00022801"/>
    </source>
</evidence>
<dbReference type="GO" id="GO:0016787">
    <property type="term" value="F:hydrolase activity"/>
    <property type="evidence" value="ECO:0007669"/>
    <property type="project" value="UniProtKB-KW"/>
</dbReference>
<keyword evidence="5" id="KW-1185">Reference proteome</keyword>
<dbReference type="Pfam" id="PF00857">
    <property type="entry name" value="Isochorismatase"/>
    <property type="match status" value="1"/>
</dbReference>
<feature type="domain" description="Isochorismatase-like" evidence="3">
    <location>
        <begin position="4"/>
        <end position="141"/>
    </location>
</feature>
<proteinExistence type="inferred from homology"/>
<evidence type="ECO:0000313" key="4">
    <source>
        <dbReference type="EMBL" id="KEZ87360.1"/>
    </source>
</evidence>
<dbReference type="InterPro" id="IPR036380">
    <property type="entry name" value="Isochorismatase-like_sf"/>
</dbReference>
<dbReference type="eggNOG" id="COG1335">
    <property type="taxonomic scope" value="Bacteria"/>
</dbReference>
<dbReference type="EMBL" id="JPMD01000013">
    <property type="protein sequence ID" value="KEZ87360.1"/>
    <property type="molecule type" value="Genomic_DNA"/>
</dbReference>
<keyword evidence="2" id="KW-0378">Hydrolase</keyword>
<organism evidence="4 5">
    <name type="scientific">Clostridium sulfidigenes</name>
    <dbReference type="NCBI Taxonomy" id="318464"/>
    <lineage>
        <taxon>Bacteria</taxon>
        <taxon>Bacillati</taxon>
        <taxon>Bacillota</taxon>
        <taxon>Clostridia</taxon>
        <taxon>Eubacteriales</taxon>
        <taxon>Clostridiaceae</taxon>
        <taxon>Clostridium</taxon>
    </lineage>
</organism>
<dbReference type="InterPro" id="IPR000868">
    <property type="entry name" value="Isochorismatase-like_dom"/>
</dbReference>